<protein>
    <recommendedName>
        <fullName evidence="3">Exocyst complex component Sec8</fullName>
    </recommendedName>
</protein>
<name>A0ABR1U4X4_9PEZI</name>
<gene>
    <name evidence="1" type="ORF">PG996_012285</name>
</gene>
<organism evidence="1 2">
    <name type="scientific">Apiospora saccharicola</name>
    <dbReference type="NCBI Taxonomy" id="335842"/>
    <lineage>
        <taxon>Eukaryota</taxon>
        <taxon>Fungi</taxon>
        <taxon>Dikarya</taxon>
        <taxon>Ascomycota</taxon>
        <taxon>Pezizomycotina</taxon>
        <taxon>Sordariomycetes</taxon>
        <taxon>Xylariomycetidae</taxon>
        <taxon>Amphisphaeriales</taxon>
        <taxon>Apiosporaceae</taxon>
        <taxon>Apiospora</taxon>
    </lineage>
</organism>
<accession>A0ABR1U4X4</accession>
<keyword evidence="2" id="KW-1185">Reference proteome</keyword>
<evidence type="ECO:0008006" key="3">
    <source>
        <dbReference type="Google" id="ProtNLM"/>
    </source>
</evidence>
<dbReference type="EMBL" id="JAQQWM010000008">
    <property type="protein sequence ID" value="KAK8052984.1"/>
    <property type="molecule type" value="Genomic_DNA"/>
</dbReference>
<comment type="caution">
    <text evidence="1">The sequence shown here is derived from an EMBL/GenBank/DDBJ whole genome shotgun (WGS) entry which is preliminary data.</text>
</comment>
<dbReference type="Proteomes" id="UP001446871">
    <property type="component" value="Unassembled WGS sequence"/>
</dbReference>
<evidence type="ECO:0000313" key="1">
    <source>
        <dbReference type="EMBL" id="KAK8052984.1"/>
    </source>
</evidence>
<proteinExistence type="predicted"/>
<sequence>MLPRAQPDVAGMVWAGAVRADFRSFSWLSILLECERSSQGRRRIQRALRLLLLLRSAVLEYALVLLPDTARLLDFVVDTHGGHFSEDVAEHENGSTGMKAGLSKAIQELVDEPTEAVLGDLATVVELPQEAAHMMLGYDKHLGLALPAGHLAAVTHHLITTAASLGRRDGR</sequence>
<reference evidence="1 2" key="1">
    <citation type="submission" date="2023-01" db="EMBL/GenBank/DDBJ databases">
        <title>Analysis of 21 Apiospora genomes using comparative genomics revels a genus with tremendous synthesis potential of carbohydrate active enzymes and secondary metabolites.</title>
        <authorList>
            <person name="Sorensen T."/>
        </authorList>
    </citation>
    <scope>NUCLEOTIDE SEQUENCE [LARGE SCALE GENOMIC DNA]</scope>
    <source>
        <strain evidence="1 2">CBS 83171</strain>
    </source>
</reference>
<evidence type="ECO:0000313" key="2">
    <source>
        <dbReference type="Proteomes" id="UP001446871"/>
    </source>
</evidence>